<dbReference type="NCBIfam" id="TIGR03413">
    <property type="entry name" value="GSH_gloB"/>
    <property type="match status" value="1"/>
</dbReference>
<dbReference type="RefSeq" id="WP_072659916.1">
    <property type="nucleotide sequence ID" value="NZ_BDFD01000013.1"/>
</dbReference>
<dbReference type="InterPro" id="IPR001279">
    <property type="entry name" value="Metallo-B-lactamas"/>
</dbReference>
<keyword evidence="5 7" id="KW-0378">Hydrolase</keyword>
<dbReference type="STRING" id="1921010.MMIC_P1567"/>
<dbReference type="GO" id="GO:0004416">
    <property type="term" value="F:hydroxyacylglutathione hydrolase activity"/>
    <property type="evidence" value="ECO:0007669"/>
    <property type="project" value="UniProtKB-UniRule"/>
</dbReference>
<sequence length="262" mass="29596">MWSYRHQNFTVHQLPALRDNYIYLIESHTTNILIAVDPAVAVSVRNACKKLNKKLSHIINTHHHWDHTDGNLELKSDFGCQIIGFEGDAPRIPGIDIKTSEAFSPDIPELNITVLEVPGHTSGHIAYLIDDALFCGDTLFGAGCGRLFEGTASQMWQSLNKFSALPDQTRVYCAHEYTLANLEFARHIDADNKQLERRIELDKLKRNANEPTIPSTVGLEKLTNPFLRPSHQNFCSSYATQNNIENDAVAVFTDIRLKKDHF</sequence>
<comment type="caution">
    <text evidence="9">The sequence shown here is derived from an EMBL/GenBank/DDBJ whole genome shotgun (WGS) entry which is preliminary data.</text>
</comment>
<feature type="binding site" evidence="7">
    <location>
        <position position="175"/>
    </location>
    <ligand>
        <name>Zn(2+)</name>
        <dbReference type="ChEBI" id="CHEBI:29105"/>
        <label>2</label>
    </ligand>
</feature>
<dbReference type="PANTHER" id="PTHR43705">
    <property type="entry name" value="HYDROXYACYLGLUTATHIONE HYDROLASE"/>
    <property type="match status" value="1"/>
</dbReference>
<evidence type="ECO:0000256" key="1">
    <source>
        <dbReference type="ARBA" id="ARBA00001623"/>
    </source>
</evidence>
<evidence type="ECO:0000256" key="6">
    <source>
        <dbReference type="ARBA" id="ARBA00022833"/>
    </source>
</evidence>
<dbReference type="Gene3D" id="3.60.15.10">
    <property type="entry name" value="Ribonuclease Z/Hydroxyacylglutathione hydrolase-like"/>
    <property type="match status" value="1"/>
</dbReference>
<evidence type="ECO:0000256" key="7">
    <source>
        <dbReference type="HAMAP-Rule" id="MF_01374"/>
    </source>
</evidence>
<evidence type="ECO:0000256" key="4">
    <source>
        <dbReference type="ARBA" id="ARBA00022723"/>
    </source>
</evidence>
<proteinExistence type="inferred from homology"/>
<dbReference type="UniPathway" id="UPA00619">
    <property type="reaction ID" value="UER00676"/>
</dbReference>
<dbReference type="GO" id="GO:0019243">
    <property type="term" value="P:methylglyoxal catabolic process to D-lactate via S-lactoyl-glutathione"/>
    <property type="evidence" value="ECO:0007669"/>
    <property type="project" value="UniProtKB-UniRule"/>
</dbReference>
<comment type="similarity">
    <text evidence="3 7">Belongs to the metallo-beta-lactamase superfamily. Glyoxalase II family.</text>
</comment>
<dbReference type="InterPro" id="IPR032282">
    <property type="entry name" value="HAGH_C"/>
</dbReference>
<comment type="pathway">
    <text evidence="2 7">Secondary metabolite metabolism; methylglyoxal degradation; (R)-lactate from methylglyoxal: step 2/2.</text>
</comment>
<name>A0A1L8CNW8_9PROT</name>
<dbReference type="InterPro" id="IPR035680">
    <property type="entry name" value="Clx_II_MBL"/>
</dbReference>
<dbReference type="HAMAP" id="MF_01374">
    <property type="entry name" value="Glyoxalase_2"/>
    <property type="match status" value="1"/>
</dbReference>
<comment type="function">
    <text evidence="7">Thiolesterase that catalyzes the hydrolysis of S-D-lactoyl-glutathione to form glutathione and D-lactic acid.</text>
</comment>
<comment type="catalytic activity">
    <reaction evidence="1 7">
        <text>an S-(2-hydroxyacyl)glutathione + H2O = a 2-hydroxy carboxylate + glutathione + H(+)</text>
        <dbReference type="Rhea" id="RHEA:21864"/>
        <dbReference type="ChEBI" id="CHEBI:15377"/>
        <dbReference type="ChEBI" id="CHEBI:15378"/>
        <dbReference type="ChEBI" id="CHEBI:57925"/>
        <dbReference type="ChEBI" id="CHEBI:58896"/>
        <dbReference type="ChEBI" id="CHEBI:71261"/>
        <dbReference type="EC" id="3.1.2.6"/>
    </reaction>
</comment>
<keyword evidence="6 7" id="KW-0862">Zinc</keyword>
<evidence type="ECO:0000259" key="8">
    <source>
        <dbReference type="SMART" id="SM00849"/>
    </source>
</evidence>
<dbReference type="Pfam" id="PF16123">
    <property type="entry name" value="HAGH_C"/>
    <property type="match status" value="1"/>
</dbReference>
<feature type="domain" description="Metallo-beta-lactamase" evidence="8">
    <location>
        <begin position="19"/>
        <end position="175"/>
    </location>
</feature>
<dbReference type="EC" id="3.1.2.6" evidence="7"/>
<evidence type="ECO:0000256" key="2">
    <source>
        <dbReference type="ARBA" id="ARBA00004963"/>
    </source>
</evidence>
<dbReference type="InterPro" id="IPR036866">
    <property type="entry name" value="RibonucZ/Hydroxyglut_hydro"/>
</dbReference>
<feature type="binding site" evidence="7">
    <location>
        <position position="67"/>
    </location>
    <ligand>
        <name>Zn(2+)</name>
        <dbReference type="ChEBI" id="CHEBI:29105"/>
        <label>2</label>
    </ligand>
</feature>
<organism evidence="9 10">
    <name type="scientific">Mariprofundus micogutta</name>
    <dbReference type="NCBI Taxonomy" id="1921010"/>
    <lineage>
        <taxon>Bacteria</taxon>
        <taxon>Pseudomonadati</taxon>
        <taxon>Pseudomonadota</taxon>
        <taxon>Candidatius Mariprofundia</taxon>
        <taxon>Mariprofundales</taxon>
        <taxon>Mariprofundaceae</taxon>
        <taxon>Mariprofundus</taxon>
    </lineage>
</organism>
<evidence type="ECO:0000256" key="3">
    <source>
        <dbReference type="ARBA" id="ARBA00006759"/>
    </source>
</evidence>
<feature type="binding site" evidence="7">
    <location>
        <position position="66"/>
    </location>
    <ligand>
        <name>Zn(2+)</name>
        <dbReference type="ChEBI" id="CHEBI:29105"/>
        <label>2</label>
    </ligand>
</feature>
<dbReference type="SMART" id="SM00849">
    <property type="entry name" value="Lactamase_B"/>
    <property type="match status" value="1"/>
</dbReference>
<comment type="subunit">
    <text evidence="7">Monomer.</text>
</comment>
<dbReference type="InterPro" id="IPR050110">
    <property type="entry name" value="Glyoxalase_II_hydrolase"/>
</dbReference>
<dbReference type="Proteomes" id="UP000231632">
    <property type="component" value="Unassembled WGS sequence"/>
</dbReference>
<dbReference type="EMBL" id="BDFD01000013">
    <property type="protein sequence ID" value="GAV20598.1"/>
    <property type="molecule type" value="Genomic_DNA"/>
</dbReference>
<dbReference type="PANTHER" id="PTHR43705:SF1">
    <property type="entry name" value="HYDROXYACYLGLUTATHIONE HYDROLASE GLOB"/>
    <property type="match status" value="1"/>
</dbReference>
<reference evidence="9 10" key="1">
    <citation type="journal article" date="2017" name="Arch. Microbiol.">
        <title>Mariprofundus micogutta sp. nov., a novel iron-oxidizing zetaproteobacterium isolated from a deep-sea hydrothermal field at the Bayonnaise knoll of the Izu-Ogasawara arc, and a description of Mariprofundales ord. nov. and Zetaproteobacteria classis nov.</title>
        <authorList>
            <person name="Makita H."/>
            <person name="Tanaka E."/>
            <person name="Mitsunobu S."/>
            <person name="Miyazaki M."/>
            <person name="Nunoura T."/>
            <person name="Uematsu K."/>
            <person name="Takaki Y."/>
            <person name="Nishi S."/>
            <person name="Shimamura S."/>
            <person name="Takai K."/>
        </authorList>
    </citation>
    <scope>NUCLEOTIDE SEQUENCE [LARGE SCALE GENOMIC DNA]</scope>
    <source>
        <strain evidence="9 10">ET2</strain>
    </source>
</reference>
<keyword evidence="10" id="KW-1185">Reference proteome</keyword>
<feature type="binding site" evidence="7">
    <location>
        <position position="64"/>
    </location>
    <ligand>
        <name>Zn(2+)</name>
        <dbReference type="ChEBI" id="CHEBI:29105"/>
        <label>1</label>
    </ligand>
</feature>
<dbReference type="AlphaFoldDB" id="A0A1L8CNW8"/>
<dbReference type="InterPro" id="IPR017782">
    <property type="entry name" value="Hydroxyacylglutathione_Hdrlase"/>
</dbReference>
<dbReference type="Pfam" id="PF00753">
    <property type="entry name" value="Lactamase_B"/>
    <property type="match status" value="1"/>
</dbReference>
<gene>
    <name evidence="7" type="primary">gloB</name>
    <name evidence="9" type="ORF">MMIC_P1567</name>
</gene>
<dbReference type="GO" id="GO:0046872">
    <property type="term" value="F:metal ion binding"/>
    <property type="evidence" value="ECO:0007669"/>
    <property type="project" value="UniProtKB-KW"/>
</dbReference>
<evidence type="ECO:0000256" key="5">
    <source>
        <dbReference type="ARBA" id="ARBA00022801"/>
    </source>
</evidence>
<evidence type="ECO:0000313" key="10">
    <source>
        <dbReference type="Proteomes" id="UP000231632"/>
    </source>
</evidence>
<dbReference type="SUPFAM" id="SSF56281">
    <property type="entry name" value="Metallo-hydrolase/oxidoreductase"/>
    <property type="match status" value="1"/>
</dbReference>
<keyword evidence="4 7" id="KW-0479">Metal-binding</keyword>
<evidence type="ECO:0000313" key="9">
    <source>
        <dbReference type="EMBL" id="GAV20598.1"/>
    </source>
</evidence>
<dbReference type="CDD" id="cd07723">
    <property type="entry name" value="hydroxyacylglutathione_hydrolase_MBL-fold"/>
    <property type="match status" value="1"/>
</dbReference>
<accession>A0A1L8CNW8</accession>
<dbReference type="PIRSF" id="PIRSF005457">
    <property type="entry name" value="Glx"/>
    <property type="match status" value="1"/>
</dbReference>
<feature type="binding site" evidence="7">
    <location>
        <position position="137"/>
    </location>
    <ligand>
        <name>Zn(2+)</name>
        <dbReference type="ChEBI" id="CHEBI:29105"/>
        <label>1</label>
    </ligand>
</feature>
<feature type="binding site" evidence="7">
    <location>
        <position position="137"/>
    </location>
    <ligand>
        <name>Zn(2+)</name>
        <dbReference type="ChEBI" id="CHEBI:29105"/>
        <label>2</label>
    </ligand>
</feature>
<protein>
    <recommendedName>
        <fullName evidence="7">Hydroxyacylglutathione hydrolase</fullName>
        <ecNumber evidence="7">3.1.2.6</ecNumber>
    </recommendedName>
    <alternativeName>
        <fullName evidence="7">Glyoxalase II</fullName>
        <shortName evidence="7">Glx II</shortName>
    </alternativeName>
</protein>
<dbReference type="OrthoDB" id="5290637at2"/>
<feature type="binding site" evidence="7">
    <location>
        <position position="62"/>
    </location>
    <ligand>
        <name>Zn(2+)</name>
        <dbReference type="ChEBI" id="CHEBI:29105"/>
        <label>1</label>
    </ligand>
</feature>
<feature type="binding site" evidence="7">
    <location>
        <position position="120"/>
    </location>
    <ligand>
        <name>Zn(2+)</name>
        <dbReference type="ChEBI" id="CHEBI:29105"/>
        <label>1</label>
    </ligand>
</feature>
<comment type="cofactor">
    <cofactor evidence="7">
        <name>Zn(2+)</name>
        <dbReference type="ChEBI" id="CHEBI:29105"/>
    </cofactor>
    <text evidence="7">Binds 2 Zn(2+) ions per subunit.</text>
</comment>